<dbReference type="RefSeq" id="WP_378099374.1">
    <property type="nucleotide sequence ID" value="NZ_JBHSEP010000015.1"/>
</dbReference>
<reference evidence="2" key="1">
    <citation type="journal article" date="2019" name="Int. J. Syst. Evol. Microbiol.">
        <title>The Global Catalogue of Microorganisms (GCM) 10K type strain sequencing project: providing services to taxonomists for standard genome sequencing and annotation.</title>
        <authorList>
            <consortium name="The Broad Institute Genomics Platform"/>
            <consortium name="The Broad Institute Genome Sequencing Center for Infectious Disease"/>
            <person name="Wu L."/>
            <person name="Ma J."/>
        </authorList>
    </citation>
    <scope>NUCLEOTIDE SEQUENCE [LARGE SCALE GENOMIC DNA]</scope>
    <source>
        <strain evidence="2">CCUG 49571</strain>
    </source>
</reference>
<gene>
    <name evidence="1" type="ORF">ACFO3S_18510</name>
</gene>
<organism evidence="1 2">
    <name type="scientific">Cohnella hongkongensis</name>
    <dbReference type="NCBI Taxonomy" id="178337"/>
    <lineage>
        <taxon>Bacteria</taxon>
        <taxon>Bacillati</taxon>
        <taxon>Bacillota</taxon>
        <taxon>Bacilli</taxon>
        <taxon>Bacillales</taxon>
        <taxon>Paenibacillaceae</taxon>
        <taxon>Cohnella</taxon>
    </lineage>
</organism>
<dbReference type="InterPro" id="IPR002528">
    <property type="entry name" value="MATE_fam"/>
</dbReference>
<accession>A0ABV9FE87</accession>
<dbReference type="Pfam" id="PF01554">
    <property type="entry name" value="MatE"/>
    <property type="match status" value="1"/>
</dbReference>
<sequence>MPFLIGNALQSLNGLVNSIWVGQLLGEQALAATSGANTLLFFLIMNCSSVRTSPNFKFIIS</sequence>
<dbReference type="EMBL" id="JBHSEP010000015">
    <property type="protein sequence ID" value="MFC4600243.1"/>
    <property type="molecule type" value="Genomic_DNA"/>
</dbReference>
<comment type="caution">
    <text evidence="1">The sequence shown here is derived from an EMBL/GenBank/DDBJ whole genome shotgun (WGS) entry which is preliminary data.</text>
</comment>
<evidence type="ECO:0000313" key="1">
    <source>
        <dbReference type="EMBL" id="MFC4600243.1"/>
    </source>
</evidence>
<protein>
    <submittedName>
        <fullName evidence="1">MATE family efflux transporter</fullName>
    </submittedName>
</protein>
<evidence type="ECO:0000313" key="2">
    <source>
        <dbReference type="Proteomes" id="UP001596028"/>
    </source>
</evidence>
<name>A0ABV9FE87_9BACL</name>
<proteinExistence type="predicted"/>
<keyword evidence="2" id="KW-1185">Reference proteome</keyword>
<dbReference type="Proteomes" id="UP001596028">
    <property type="component" value="Unassembled WGS sequence"/>
</dbReference>